<dbReference type="InterPro" id="IPR050138">
    <property type="entry name" value="DHOase/Allantoinase_Hydrolase"/>
</dbReference>
<dbReference type="GO" id="GO:0004038">
    <property type="term" value="F:allantoinase activity"/>
    <property type="evidence" value="ECO:0007669"/>
    <property type="project" value="TreeGrafter"/>
</dbReference>
<name>A0A1R2AWR7_9CILI</name>
<dbReference type="SUPFAM" id="SSF51338">
    <property type="entry name" value="Composite domain of metallo-dependent hydrolases"/>
    <property type="match status" value="1"/>
</dbReference>
<keyword evidence="4" id="KW-1185">Reference proteome</keyword>
<accession>A0A1R2AWR7</accession>
<feature type="region of interest" description="Disordered" evidence="1">
    <location>
        <begin position="351"/>
        <end position="390"/>
    </location>
</feature>
<dbReference type="Gene3D" id="3.20.20.140">
    <property type="entry name" value="Metal-dependent hydrolases"/>
    <property type="match status" value="2"/>
</dbReference>
<feature type="domain" description="Amidohydrolase-related" evidence="2">
    <location>
        <begin position="552"/>
        <end position="625"/>
    </location>
</feature>
<proteinExistence type="predicted"/>
<protein>
    <recommendedName>
        <fullName evidence="2">Amidohydrolase-related domain-containing protein</fullName>
    </recommendedName>
</protein>
<feature type="region of interest" description="Disordered" evidence="1">
    <location>
        <begin position="248"/>
        <end position="268"/>
    </location>
</feature>
<dbReference type="InterPro" id="IPR006680">
    <property type="entry name" value="Amidohydro-rel"/>
</dbReference>
<organism evidence="3 4">
    <name type="scientific">Stentor coeruleus</name>
    <dbReference type="NCBI Taxonomy" id="5963"/>
    <lineage>
        <taxon>Eukaryota</taxon>
        <taxon>Sar</taxon>
        <taxon>Alveolata</taxon>
        <taxon>Ciliophora</taxon>
        <taxon>Postciliodesmatophora</taxon>
        <taxon>Heterotrichea</taxon>
        <taxon>Heterotrichida</taxon>
        <taxon>Stentoridae</taxon>
        <taxon>Stentor</taxon>
    </lineage>
</organism>
<dbReference type="SUPFAM" id="SSF51556">
    <property type="entry name" value="Metallo-dependent hydrolases"/>
    <property type="match status" value="1"/>
</dbReference>
<evidence type="ECO:0000313" key="4">
    <source>
        <dbReference type="Proteomes" id="UP000187209"/>
    </source>
</evidence>
<evidence type="ECO:0000259" key="2">
    <source>
        <dbReference type="Pfam" id="PF01979"/>
    </source>
</evidence>
<feature type="region of interest" description="Disordered" evidence="1">
    <location>
        <begin position="195"/>
        <end position="235"/>
    </location>
</feature>
<comment type="caution">
    <text evidence="3">The sequence shown here is derived from an EMBL/GenBank/DDBJ whole genome shotgun (WGS) entry which is preliminary data.</text>
</comment>
<evidence type="ECO:0000313" key="3">
    <source>
        <dbReference type="EMBL" id="OMJ68983.1"/>
    </source>
</evidence>
<reference evidence="3 4" key="1">
    <citation type="submission" date="2016-11" db="EMBL/GenBank/DDBJ databases">
        <title>The macronuclear genome of Stentor coeruleus: a giant cell with tiny introns.</title>
        <authorList>
            <person name="Slabodnick M."/>
            <person name="Ruby J.G."/>
            <person name="Reiff S.B."/>
            <person name="Swart E.C."/>
            <person name="Gosai S."/>
            <person name="Prabakaran S."/>
            <person name="Witkowska E."/>
            <person name="Larue G.E."/>
            <person name="Fisher S."/>
            <person name="Freeman R.M."/>
            <person name="Gunawardena J."/>
            <person name="Chu W."/>
            <person name="Stover N.A."/>
            <person name="Gregory B.D."/>
            <person name="Nowacki M."/>
            <person name="Derisi J."/>
            <person name="Roy S.W."/>
            <person name="Marshall W.F."/>
            <person name="Sood P."/>
        </authorList>
    </citation>
    <scope>NUCLEOTIDE SEQUENCE [LARGE SCALE GENOMIC DNA]</scope>
    <source>
        <strain evidence="3">WM001</strain>
    </source>
</reference>
<feature type="compositionally biased region" description="Basic and acidic residues" evidence="1">
    <location>
        <begin position="259"/>
        <end position="268"/>
    </location>
</feature>
<dbReference type="EMBL" id="MPUH01001255">
    <property type="protein sequence ID" value="OMJ68983.1"/>
    <property type="molecule type" value="Genomic_DNA"/>
</dbReference>
<dbReference type="Pfam" id="PF01979">
    <property type="entry name" value="Amidohydro_1"/>
    <property type="match status" value="1"/>
</dbReference>
<dbReference type="GO" id="GO:0005737">
    <property type="term" value="C:cytoplasm"/>
    <property type="evidence" value="ECO:0007669"/>
    <property type="project" value="TreeGrafter"/>
</dbReference>
<dbReference type="InterPro" id="IPR032466">
    <property type="entry name" value="Metal_Hydrolase"/>
</dbReference>
<evidence type="ECO:0000256" key="1">
    <source>
        <dbReference type="SAM" id="MobiDB-lite"/>
    </source>
</evidence>
<sequence>MSRFGIVSKHIVLTNINNTHPRYPCSGIILISGEIIEDIILLNKEIPFDVISNLYKDWELVDYSDLYVSPGIIDLNVRREYEDFCQLTKSALNGGVTVIAVEKGYYSPLDTSSKYYCDVAHIAIVNDQTNFEMIDKNICALKGYLFPPSKEIRSIAHLQNVMKEAFNSGLPFFIDATLPDPRMLYMASPSRLVSVDDRKDNESSSSGLFAAAFPENTRGSSESEDSEDEPVVPQRSISLECQELKKLGRPSGNLSDEESEKHSKLKEPSHMIIEAKECDECSPLKKTIRKKVLSYDIYNDLDNRIKASQQNIEDLCLAERSTYSYSGPTSFVSIDTPNKFDNLSIITPSHIEKSTESDSSEPNSGSSTTTPARKRELYRPSPIIIKPESRPDASRDYKYHLANLPEHWEISGVERVLESLITDSKIHFQNISSAGALNRVRQLKKTYKSITCEIPAVHLFFNSLEVKIGDTKFKNTPPIRNQGNFNLLWDLIKMKGIDSISSQHAYINSQRKNCGNFQQALNGIADMGCSLSAVWTMINVPVSSMEQLEHYIVRLAKWFSYHPAMILNICNKRGSIEKGKFADLVVWNPKEKFVVTSDYPYSETSPFKDKELFGSIKYVYLRGKLASNNDEAYFGNEISPEHYK</sequence>
<feature type="compositionally biased region" description="Low complexity" evidence="1">
    <location>
        <begin position="360"/>
        <end position="371"/>
    </location>
</feature>
<dbReference type="OrthoDB" id="292450at2759"/>
<dbReference type="Proteomes" id="UP000187209">
    <property type="component" value="Unassembled WGS sequence"/>
</dbReference>
<dbReference type="InterPro" id="IPR011059">
    <property type="entry name" value="Metal-dep_hydrolase_composite"/>
</dbReference>
<gene>
    <name evidence="3" type="ORF">SteCoe_33411</name>
</gene>
<dbReference type="AlphaFoldDB" id="A0A1R2AWR7"/>
<dbReference type="PANTHER" id="PTHR43668:SF2">
    <property type="entry name" value="ALLANTOINASE"/>
    <property type="match status" value="1"/>
</dbReference>
<dbReference type="PANTHER" id="PTHR43668">
    <property type="entry name" value="ALLANTOINASE"/>
    <property type="match status" value="1"/>
</dbReference>
<dbReference type="GO" id="GO:0006145">
    <property type="term" value="P:purine nucleobase catabolic process"/>
    <property type="evidence" value="ECO:0007669"/>
    <property type="project" value="TreeGrafter"/>
</dbReference>